<accession>A0A839HC49</accession>
<keyword evidence="2" id="KW-0067">ATP-binding</keyword>
<proteinExistence type="predicted"/>
<dbReference type="InterPro" id="IPR027417">
    <property type="entry name" value="P-loop_NTPase"/>
</dbReference>
<dbReference type="GO" id="GO:0006289">
    <property type="term" value="P:nucleotide-excision repair"/>
    <property type="evidence" value="ECO:0007669"/>
    <property type="project" value="TreeGrafter"/>
</dbReference>
<feature type="region of interest" description="Disordered" evidence="4">
    <location>
        <begin position="511"/>
        <end position="533"/>
    </location>
</feature>
<evidence type="ECO:0000256" key="3">
    <source>
        <dbReference type="SAM" id="Coils"/>
    </source>
</evidence>
<dbReference type="GO" id="GO:0003676">
    <property type="term" value="F:nucleic acid binding"/>
    <property type="evidence" value="ECO:0007669"/>
    <property type="project" value="InterPro"/>
</dbReference>
<dbReference type="GO" id="GO:0043138">
    <property type="term" value="F:3'-5' DNA helicase activity"/>
    <property type="evidence" value="ECO:0007669"/>
    <property type="project" value="TreeGrafter"/>
</dbReference>
<feature type="coiled-coil region" evidence="3">
    <location>
        <begin position="1234"/>
        <end position="1261"/>
    </location>
</feature>
<dbReference type="PROSITE" id="PS51194">
    <property type="entry name" value="HELICASE_CTER"/>
    <property type="match status" value="1"/>
</dbReference>
<keyword evidence="7" id="KW-0378">Hydrolase</keyword>
<dbReference type="PANTHER" id="PTHR47957">
    <property type="entry name" value="ATP-DEPENDENT HELICASE HRQ1"/>
    <property type="match status" value="1"/>
</dbReference>
<dbReference type="PROSITE" id="PS51192">
    <property type="entry name" value="HELICASE_ATP_BIND_1"/>
    <property type="match status" value="1"/>
</dbReference>
<organism evidence="7 8">
    <name type="scientific">Thiospirillum jenense</name>
    <dbReference type="NCBI Taxonomy" id="1653858"/>
    <lineage>
        <taxon>Bacteria</taxon>
        <taxon>Pseudomonadati</taxon>
        <taxon>Pseudomonadota</taxon>
        <taxon>Gammaproteobacteria</taxon>
        <taxon>Chromatiales</taxon>
        <taxon>Chromatiaceae</taxon>
        <taxon>Thiospirillum</taxon>
    </lineage>
</organism>
<reference evidence="7 8" key="1">
    <citation type="journal article" date="2020" name="Arch. Microbiol.">
        <title>The genome sequence of the giant phototrophic gammaproteobacterium Thiospirillum jenense gives insight into its physiological properties and phylogenetic relationships.</title>
        <authorList>
            <person name="Imhoff J.F."/>
            <person name="Meyer T.E."/>
            <person name="Kyndt J.A."/>
        </authorList>
    </citation>
    <scope>NUCLEOTIDE SEQUENCE [LARGE SCALE GENOMIC DNA]</scope>
    <source>
        <strain evidence="7 8">DSM 216</strain>
    </source>
</reference>
<dbReference type="SUPFAM" id="SSF52540">
    <property type="entry name" value="P-loop containing nucleoside triphosphate hydrolases"/>
    <property type="match status" value="2"/>
</dbReference>
<evidence type="ECO:0000259" key="5">
    <source>
        <dbReference type="PROSITE" id="PS51192"/>
    </source>
</evidence>
<dbReference type="GO" id="GO:0036297">
    <property type="term" value="P:interstrand cross-link repair"/>
    <property type="evidence" value="ECO:0007669"/>
    <property type="project" value="TreeGrafter"/>
</dbReference>
<keyword evidence="1" id="KW-0547">Nucleotide-binding</keyword>
<keyword evidence="7" id="KW-0347">Helicase</keyword>
<dbReference type="InterPro" id="IPR014001">
    <property type="entry name" value="Helicase_ATP-bd"/>
</dbReference>
<dbReference type="Gene3D" id="3.40.50.300">
    <property type="entry name" value="P-loop containing nucleotide triphosphate hydrolases"/>
    <property type="match status" value="2"/>
</dbReference>
<dbReference type="InterPro" id="IPR018973">
    <property type="entry name" value="MZB"/>
</dbReference>
<dbReference type="Pfam" id="PF00271">
    <property type="entry name" value="Helicase_C"/>
    <property type="match status" value="1"/>
</dbReference>
<dbReference type="RefSeq" id="WP_182581962.1">
    <property type="nucleotide sequence ID" value="NZ_JABVCQ010000002.1"/>
</dbReference>
<dbReference type="Pfam" id="PF00270">
    <property type="entry name" value="DEAD"/>
    <property type="match status" value="1"/>
</dbReference>
<dbReference type="Pfam" id="PF09369">
    <property type="entry name" value="MZB"/>
    <property type="match status" value="1"/>
</dbReference>
<dbReference type="Proteomes" id="UP000548632">
    <property type="component" value="Unassembled WGS sequence"/>
</dbReference>
<feature type="compositionally biased region" description="Acidic residues" evidence="4">
    <location>
        <begin position="516"/>
        <end position="533"/>
    </location>
</feature>
<dbReference type="EMBL" id="JABVCQ010000002">
    <property type="protein sequence ID" value="MBB1124858.1"/>
    <property type="molecule type" value="Genomic_DNA"/>
</dbReference>
<gene>
    <name evidence="7" type="ORF">HUK38_01255</name>
</gene>
<dbReference type="InterPro" id="IPR001650">
    <property type="entry name" value="Helicase_C-like"/>
</dbReference>
<comment type="caution">
    <text evidence="7">The sequence shown here is derived from an EMBL/GenBank/DDBJ whole genome shotgun (WGS) entry which is preliminary data.</text>
</comment>
<keyword evidence="3" id="KW-0175">Coiled coil</keyword>
<evidence type="ECO:0000256" key="1">
    <source>
        <dbReference type="ARBA" id="ARBA00022741"/>
    </source>
</evidence>
<feature type="domain" description="Helicase C-terminal" evidence="6">
    <location>
        <begin position="966"/>
        <end position="1151"/>
    </location>
</feature>
<sequence length="1692" mass="189207">MNRTLFYSRLIEQLGRRATRAMLGLSGFRHDALRTHLHSVFDQAAGLPGAFIADPVFEASFGWQPAAQTMRELQTSGLLHPQLMKALRQPCKRGLNDDYSFPLDRQPYRHQLEAWQALLKDHRSVLVTSGTGSGKTECFLIPILSDLASELTQRQSAPLTGVRALFLYPLNALIKSQRDRLIAWSEPFNGGIRFCLYNGDTPDQGKSDWQCEVPDRRTLRSNPPPLLVTNATMLEYLLVRTEDRPLIEQSRGQLRWIVIDEAHTYLGSQAAELTLLLRRVRHTFGCDAEQVRVVATSATLGDDSAASKRQLAEFLADIAGVTMDRVTVITGARAVPPLPSELVAQNHACPPLETVWQQSPAERFTALASDPRLRSLRATLTERPRRLTDLVPQLTDFQRDISAARQTTLHWLDLCTQATSASGEPFLPLRAHLFQRTVSGLWACANAACAGRANTALDQPTWPFGAVFLERRTHCPHCEMPVFELVQCRECGAEYLIANESECDGQSQLLAKQHDQDEDEFQQELEPLPTDDENDPDVIIFNDVVANEPRLLTSAEHANLHNWGLNPTNVLDPSGQDGVPIQLRLPNSDGLQCAVCREYERFDRKDQLFRPVRIGAPFLLSTAIPTLLESLPPLFNKNDQGPLDGRRLMSFTDSRQGTARFAAKLQQESERDYVRSLLYHQLAASVPTAANSAHLAELEQTIQALEIAARVNPVLNTVLEQKRRELIQLQTPAVGCLNWQAAEDAVFSANDFKHWLLPSLTELTFGKLTDRQLVKLCLLREFYLRPRRQFSLEGLGLVRLHYPKLDQASLPAVMKQRHVKLDEWRALLQITIDNVLRGSNSPVAVAPDVLRWFGYASRPSFLLPPEQPVKNRHTERAWFSAYSLFAKRSRLIRYLSQVFQLSLDDAQHRAFIEEILRAIWDGLRPLLTQTESGFRLELEQQAELTEVREAWFCPVTRRLLPLVVRNVTPYLPELPAPAALIHCQRVEMPRIPDPFWFNHTPAEADAWLENNPQIQQLRTLGAWSNISDRLARHRRYFRAMEHSAQISGSKLTQREQAFKAGHINLLSCSTTMEMGVDIGGLTAVAMNNVPPHPANFLQRAGRAGRRGETAALSFTLCKATPQGEAVFQNPLWPFETKLGLPRVALHSATIVQRHLNALALARFLAHQLHNIPRLQTGGFFETGGSHSTAPADQFVTWCVTNAQNDANLTSGFAALAHRTCLAGRVTTDHLAQIAAAMQQISDRWRRELDALLDQRRQLQTSAGDSKPEQAVDLQLKRLRGEYLLGELANLGFLPGYGFPTDVVALVTTTQDDLNKRHSAGATHREDHRTRRAGYPSRNLALAIRDYAPGSDTVLDGRVYRSDGVTLNWHLPSELDSAPEIQDLQWLWHCRACGGNGTSRVLPDTCPHCPATALALTCQRLLQPAGFAVDLRHQPNNDITTPQYIPVRDPLVSLANVDWTPFTQPLPGRYRTTPTGQLVHYSGGLHGKGYALCLRCGRAEAMPTDAQPVDKQPLALHKRLRGGRLNDSEKYCPGNDADWAILRNVYLGITTQTELFELQLNDAGADQRIDKTIAYTLAVALRRALCQHLGIAEEEIGVLTAPSRGVNNEQTYSLYLYDVATGGAGYVSQTATHLPELLNTARALLANCPNNCDAACQGCLLTYDTQHHLDQLNRQLTLDWICSKLTNHSPKTN</sequence>
<evidence type="ECO:0000259" key="6">
    <source>
        <dbReference type="PROSITE" id="PS51194"/>
    </source>
</evidence>
<keyword evidence="8" id="KW-1185">Reference proteome</keyword>
<dbReference type="GO" id="GO:0005524">
    <property type="term" value="F:ATP binding"/>
    <property type="evidence" value="ECO:0007669"/>
    <property type="project" value="UniProtKB-KW"/>
</dbReference>
<dbReference type="PANTHER" id="PTHR47957:SF3">
    <property type="entry name" value="ATP-DEPENDENT HELICASE HRQ1"/>
    <property type="match status" value="1"/>
</dbReference>
<name>A0A839HC49_9GAMM</name>
<evidence type="ECO:0000313" key="7">
    <source>
        <dbReference type="EMBL" id="MBB1124858.1"/>
    </source>
</evidence>
<evidence type="ECO:0000313" key="8">
    <source>
        <dbReference type="Proteomes" id="UP000548632"/>
    </source>
</evidence>
<dbReference type="SMART" id="SM00490">
    <property type="entry name" value="HELICc"/>
    <property type="match status" value="1"/>
</dbReference>
<protein>
    <submittedName>
        <fullName evidence="7">DEAD/DEAH box helicase</fullName>
    </submittedName>
</protein>
<evidence type="ECO:0000256" key="2">
    <source>
        <dbReference type="ARBA" id="ARBA00022840"/>
    </source>
</evidence>
<evidence type="ECO:0000256" key="4">
    <source>
        <dbReference type="SAM" id="MobiDB-lite"/>
    </source>
</evidence>
<dbReference type="InterPro" id="IPR011545">
    <property type="entry name" value="DEAD/DEAH_box_helicase_dom"/>
</dbReference>
<feature type="domain" description="Helicase ATP-binding" evidence="5">
    <location>
        <begin position="116"/>
        <end position="318"/>
    </location>
</feature>
<dbReference type="SMART" id="SM00487">
    <property type="entry name" value="DEXDc"/>
    <property type="match status" value="1"/>
</dbReference>